<dbReference type="InterPro" id="IPR050832">
    <property type="entry name" value="Bact_Acetyltransf"/>
</dbReference>
<dbReference type="GO" id="GO:0016747">
    <property type="term" value="F:acyltransferase activity, transferring groups other than amino-acyl groups"/>
    <property type="evidence" value="ECO:0007669"/>
    <property type="project" value="InterPro"/>
</dbReference>
<dbReference type="SUPFAM" id="SSF55729">
    <property type="entry name" value="Acyl-CoA N-acyltransferases (Nat)"/>
    <property type="match status" value="1"/>
</dbReference>
<evidence type="ECO:0000259" key="3">
    <source>
        <dbReference type="PROSITE" id="PS51186"/>
    </source>
</evidence>
<evidence type="ECO:0000256" key="2">
    <source>
        <dbReference type="ARBA" id="ARBA00023315"/>
    </source>
</evidence>
<reference evidence="4 5" key="1">
    <citation type="submission" date="2015-03" db="EMBL/GenBank/DDBJ databases">
        <title>Genome sequencing of Methylobacterium tarhaniae DSM 25844.</title>
        <authorList>
            <person name="Chaudhry V."/>
            <person name="Patil P.B."/>
        </authorList>
    </citation>
    <scope>NUCLEOTIDE SEQUENCE [LARGE SCALE GENOMIC DNA]</scope>
    <source>
        <strain evidence="4 5">DSM 25844</strain>
    </source>
</reference>
<evidence type="ECO:0000256" key="1">
    <source>
        <dbReference type="ARBA" id="ARBA00022679"/>
    </source>
</evidence>
<dbReference type="OrthoDB" id="9797178at2"/>
<dbReference type="PATRIC" id="fig|1187852.3.peg.4676"/>
<gene>
    <name evidence="4" type="ORF">VQ03_06515</name>
</gene>
<comment type="caution">
    <text evidence="4">The sequence shown here is derived from an EMBL/GenBank/DDBJ whole genome shotgun (WGS) entry which is preliminary data.</text>
</comment>
<dbReference type="InterPro" id="IPR016181">
    <property type="entry name" value="Acyl_CoA_acyltransferase"/>
</dbReference>
<dbReference type="EMBL" id="LABZ01000037">
    <property type="protein sequence ID" value="KMO43727.1"/>
    <property type="molecule type" value="Genomic_DNA"/>
</dbReference>
<proteinExistence type="predicted"/>
<dbReference type="Pfam" id="PF13673">
    <property type="entry name" value="Acetyltransf_10"/>
    <property type="match status" value="1"/>
</dbReference>
<name>A0A0J6TCY5_9HYPH</name>
<feature type="domain" description="N-acetyltransferase" evidence="3">
    <location>
        <begin position="3"/>
        <end position="150"/>
    </location>
</feature>
<organism evidence="4 5">
    <name type="scientific">Methylobacterium tarhaniae</name>
    <dbReference type="NCBI Taxonomy" id="1187852"/>
    <lineage>
        <taxon>Bacteria</taxon>
        <taxon>Pseudomonadati</taxon>
        <taxon>Pseudomonadota</taxon>
        <taxon>Alphaproteobacteria</taxon>
        <taxon>Hyphomicrobiales</taxon>
        <taxon>Methylobacteriaceae</taxon>
        <taxon>Methylobacterium</taxon>
    </lineage>
</organism>
<sequence>MKGTIRLATKDDAAEVSRVVLSALHESNARDYGPDTIARVARGFMPDGIAAMIAGRQVFVAVDDERILGTASLDGGVVRAVFVAPDAQGRGIGRALMAEIERTAQGAGVATLTLQSSLTAVGFHDRLGFRTVREHHHGDERTIVMALQLES</sequence>
<dbReference type="RefSeq" id="WP_048450063.1">
    <property type="nucleotide sequence ID" value="NZ_JBNNPJ010000001.1"/>
</dbReference>
<dbReference type="Proteomes" id="UP000036449">
    <property type="component" value="Unassembled WGS sequence"/>
</dbReference>
<dbReference type="CDD" id="cd04301">
    <property type="entry name" value="NAT_SF"/>
    <property type="match status" value="1"/>
</dbReference>
<keyword evidence="5" id="KW-1185">Reference proteome</keyword>
<keyword evidence="2" id="KW-0012">Acyltransferase</keyword>
<accession>A0A0J6TCY5</accession>
<dbReference type="PANTHER" id="PTHR43877">
    <property type="entry name" value="AMINOALKYLPHOSPHONATE N-ACETYLTRANSFERASE-RELATED-RELATED"/>
    <property type="match status" value="1"/>
</dbReference>
<evidence type="ECO:0000313" key="4">
    <source>
        <dbReference type="EMBL" id="KMO43727.1"/>
    </source>
</evidence>
<dbReference type="Gene3D" id="3.40.630.30">
    <property type="match status" value="1"/>
</dbReference>
<keyword evidence="1 4" id="KW-0808">Transferase</keyword>
<evidence type="ECO:0000313" key="5">
    <source>
        <dbReference type="Proteomes" id="UP000036449"/>
    </source>
</evidence>
<dbReference type="InterPro" id="IPR000182">
    <property type="entry name" value="GNAT_dom"/>
</dbReference>
<protein>
    <submittedName>
        <fullName evidence="4">Acetyltransferase</fullName>
    </submittedName>
</protein>
<dbReference type="AlphaFoldDB" id="A0A0J6TCY5"/>
<dbReference type="PROSITE" id="PS51186">
    <property type="entry name" value="GNAT"/>
    <property type="match status" value="1"/>
</dbReference>
<dbReference type="PANTHER" id="PTHR43877:SF1">
    <property type="entry name" value="ACETYLTRANSFERASE"/>
    <property type="match status" value="1"/>
</dbReference>